<dbReference type="VEuPathDB" id="TrichDB:TRFO_24427"/>
<protein>
    <recommendedName>
        <fullName evidence="1">F5/8 type C domain-containing protein</fullName>
    </recommendedName>
</protein>
<reference evidence="2" key="1">
    <citation type="submission" date="2016-10" db="EMBL/GenBank/DDBJ databases">
        <authorList>
            <person name="Benchimol M."/>
            <person name="Almeida L.G."/>
            <person name="Vasconcelos A.T."/>
            <person name="Perreira-Neves A."/>
            <person name="Rosa I.A."/>
            <person name="Tasca T."/>
            <person name="Bogo M.R."/>
            <person name="de Souza W."/>
        </authorList>
    </citation>
    <scope>NUCLEOTIDE SEQUENCE [LARGE SCALE GENOMIC DNA]</scope>
    <source>
        <strain evidence="2">K</strain>
    </source>
</reference>
<dbReference type="SUPFAM" id="SSF49785">
    <property type="entry name" value="Galactose-binding domain-like"/>
    <property type="match status" value="1"/>
</dbReference>
<sequence>MLKGKNHFSFLDIQPTKSLLENPLEGLTKIDRTFWVSDANNYNPINAKKDEGPPHLILDNLTNTIWHSKHSNTNDGKGQQNSGGPFWFIIDLKMATKIRGFEYVPRGEGANGLFKDFKFYIGNSISEIEEKVGTERFLTSGQWNYNSDTGVHSEIHRVRLDQEVECSCIALWSTGFCDS</sequence>
<feature type="domain" description="F5/8 type C" evidence="1">
    <location>
        <begin position="49"/>
        <end position="144"/>
    </location>
</feature>
<evidence type="ECO:0000259" key="1">
    <source>
        <dbReference type="Pfam" id="PF00754"/>
    </source>
</evidence>
<dbReference type="EMBL" id="MLAK01000698">
    <property type="protein sequence ID" value="OHT07407.1"/>
    <property type="molecule type" value="Genomic_DNA"/>
</dbReference>
<dbReference type="AlphaFoldDB" id="A0A1J4K7Q2"/>
<dbReference type="Gene3D" id="2.60.120.260">
    <property type="entry name" value="Galactose-binding domain-like"/>
    <property type="match status" value="1"/>
</dbReference>
<comment type="caution">
    <text evidence="2">The sequence shown here is derived from an EMBL/GenBank/DDBJ whole genome shotgun (WGS) entry which is preliminary data.</text>
</comment>
<name>A0A1J4K7Q2_9EUKA</name>
<evidence type="ECO:0000313" key="3">
    <source>
        <dbReference type="Proteomes" id="UP000179807"/>
    </source>
</evidence>
<dbReference type="InterPro" id="IPR008979">
    <property type="entry name" value="Galactose-bd-like_sf"/>
</dbReference>
<dbReference type="Pfam" id="PF00754">
    <property type="entry name" value="F5_F8_type_C"/>
    <property type="match status" value="1"/>
</dbReference>
<dbReference type="InterPro" id="IPR000421">
    <property type="entry name" value="FA58C"/>
</dbReference>
<keyword evidence="3" id="KW-1185">Reference proteome</keyword>
<dbReference type="GeneID" id="94838451"/>
<proteinExistence type="predicted"/>
<dbReference type="Proteomes" id="UP000179807">
    <property type="component" value="Unassembled WGS sequence"/>
</dbReference>
<evidence type="ECO:0000313" key="2">
    <source>
        <dbReference type="EMBL" id="OHT07407.1"/>
    </source>
</evidence>
<dbReference type="RefSeq" id="XP_068360543.1">
    <property type="nucleotide sequence ID" value="XM_068503747.1"/>
</dbReference>
<gene>
    <name evidence="2" type="ORF">TRFO_24427</name>
</gene>
<organism evidence="2 3">
    <name type="scientific">Tritrichomonas foetus</name>
    <dbReference type="NCBI Taxonomy" id="1144522"/>
    <lineage>
        <taxon>Eukaryota</taxon>
        <taxon>Metamonada</taxon>
        <taxon>Parabasalia</taxon>
        <taxon>Tritrichomonadida</taxon>
        <taxon>Tritrichomonadidae</taxon>
        <taxon>Tritrichomonas</taxon>
    </lineage>
</organism>
<accession>A0A1J4K7Q2</accession>